<dbReference type="Gene3D" id="3.40.190.10">
    <property type="entry name" value="Periplasmic binding protein-like II"/>
    <property type="match status" value="3"/>
</dbReference>
<evidence type="ECO:0000313" key="7">
    <source>
        <dbReference type="Proteomes" id="UP000617531"/>
    </source>
</evidence>
<dbReference type="AlphaFoldDB" id="A0A8J3M534"/>
<feature type="domain" description="SsuA/THI5-like" evidence="5">
    <location>
        <begin position="53"/>
        <end position="264"/>
    </location>
</feature>
<organism evidence="6 7">
    <name type="scientific">Pseudolysinimonas yzui</name>
    <dbReference type="NCBI Taxonomy" id="2708254"/>
    <lineage>
        <taxon>Bacteria</taxon>
        <taxon>Bacillati</taxon>
        <taxon>Actinomycetota</taxon>
        <taxon>Actinomycetes</taxon>
        <taxon>Micrococcales</taxon>
        <taxon>Microbacteriaceae</taxon>
        <taxon>Pseudolysinimonas</taxon>
    </lineage>
</organism>
<comment type="subcellular location">
    <subcellularLocation>
        <location evidence="1">Periplasm</location>
    </subcellularLocation>
</comment>
<dbReference type="GO" id="GO:0042597">
    <property type="term" value="C:periplasmic space"/>
    <property type="evidence" value="ECO:0007669"/>
    <property type="project" value="UniProtKB-SubCell"/>
</dbReference>
<sequence length="324" mass="32775">MNRSTLLGGLAFATALALVGCTDSGAPSEPTDAGPGETYQVRVAALPIAETGAIWAALDAGIFEEHGIELEILPAQGGAQAIPALVAGDIDFAIGQPMGPFRAALGGEEVRILSNYANSLASGDGDVNSVVASAASGITSWADLSGKTVSVNSLGAAGDLTIRAAVEADGGDPSTIEFVAVAFPDVPAQIEAGTIDAAWVPDPFRGMVVGAGGTDLGGPYQATIPGLTVLTNFTLQSVIDEQPEMVAAWTEALAAALEYAASNEDAVRAAIATNLDIPEEAAAGIVLPEFTADLSNAGLEDLVALAMEYAYFETEPDLATIVVQ</sequence>
<gene>
    <name evidence="6" type="ORF">GCM10011600_20340</name>
</gene>
<comment type="similarity">
    <text evidence="2">Belongs to the bacterial solute-binding protein SsuA/TauA family.</text>
</comment>
<dbReference type="Pfam" id="PF09084">
    <property type="entry name" value="NMT1"/>
    <property type="match status" value="1"/>
</dbReference>
<dbReference type="RefSeq" id="WP_191283365.1">
    <property type="nucleotide sequence ID" value="NZ_BNAI01000003.1"/>
</dbReference>
<accession>A0A8J3M534</accession>
<dbReference type="PROSITE" id="PS51257">
    <property type="entry name" value="PROKAR_LIPOPROTEIN"/>
    <property type="match status" value="1"/>
</dbReference>
<evidence type="ECO:0000256" key="2">
    <source>
        <dbReference type="ARBA" id="ARBA00010742"/>
    </source>
</evidence>
<reference evidence="6" key="1">
    <citation type="journal article" date="2014" name="Int. J. Syst. Evol. Microbiol.">
        <title>Complete genome sequence of Corynebacterium casei LMG S-19264T (=DSM 44701T), isolated from a smear-ripened cheese.</title>
        <authorList>
            <consortium name="US DOE Joint Genome Institute (JGI-PGF)"/>
            <person name="Walter F."/>
            <person name="Albersmeier A."/>
            <person name="Kalinowski J."/>
            <person name="Ruckert C."/>
        </authorList>
    </citation>
    <scope>NUCLEOTIDE SEQUENCE</scope>
    <source>
        <strain evidence="6">CGMCC 1.16548</strain>
    </source>
</reference>
<dbReference type="InterPro" id="IPR015168">
    <property type="entry name" value="SsuA/THI5"/>
</dbReference>
<evidence type="ECO:0000256" key="3">
    <source>
        <dbReference type="ARBA" id="ARBA00022729"/>
    </source>
</evidence>
<evidence type="ECO:0000313" key="6">
    <source>
        <dbReference type="EMBL" id="GHF19295.1"/>
    </source>
</evidence>
<dbReference type="PANTHER" id="PTHR30024">
    <property type="entry name" value="ALIPHATIC SULFONATES-BINDING PROTEIN-RELATED"/>
    <property type="match status" value="1"/>
</dbReference>
<reference evidence="6" key="2">
    <citation type="submission" date="2020-09" db="EMBL/GenBank/DDBJ databases">
        <authorList>
            <person name="Sun Q."/>
            <person name="Zhou Y."/>
        </authorList>
    </citation>
    <scope>NUCLEOTIDE SEQUENCE</scope>
    <source>
        <strain evidence="6">CGMCC 1.16548</strain>
    </source>
</reference>
<evidence type="ECO:0000256" key="1">
    <source>
        <dbReference type="ARBA" id="ARBA00004418"/>
    </source>
</evidence>
<evidence type="ECO:0000259" key="5">
    <source>
        <dbReference type="Pfam" id="PF09084"/>
    </source>
</evidence>
<keyword evidence="7" id="KW-1185">Reference proteome</keyword>
<comment type="caution">
    <text evidence="6">The sequence shown here is derived from an EMBL/GenBank/DDBJ whole genome shotgun (WGS) entry which is preliminary data.</text>
</comment>
<name>A0A8J3M534_9MICO</name>
<dbReference type="EMBL" id="BNAI01000003">
    <property type="protein sequence ID" value="GHF19295.1"/>
    <property type="molecule type" value="Genomic_DNA"/>
</dbReference>
<protein>
    <recommendedName>
        <fullName evidence="5">SsuA/THI5-like domain-containing protein</fullName>
    </recommendedName>
</protein>
<proteinExistence type="inferred from homology"/>
<dbReference type="Proteomes" id="UP000617531">
    <property type="component" value="Unassembled WGS sequence"/>
</dbReference>
<dbReference type="PANTHER" id="PTHR30024:SF47">
    <property type="entry name" value="TAURINE-BINDING PERIPLASMIC PROTEIN"/>
    <property type="match status" value="1"/>
</dbReference>
<feature type="signal peptide" evidence="4">
    <location>
        <begin position="1"/>
        <end position="17"/>
    </location>
</feature>
<feature type="chain" id="PRO_5038930968" description="SsuA/THI5-like domain-containing protein" evidence="4">
    <location>
        <begin position="18"/>
        <end position="324"/>
    </location>
</feature>
<dbReference type="SUPFAM" id="SSF53850">
    <property type="entry name" value="Periplasmic binding protein-like II"/>
    <property type="match status" value="1"/>
</dbReference>
<keyword evidence="3 4" id="KW-0732">Signal</keyword>
<evidence type="ECO:0000256" key="4">
    <source>
        <dbReference type="SAM" id="SignalP"/>
    </source>
</evidence>